<accession>A0A0G0FX93</accession>
<feature type="transmembrane region" description="Helical" evidence="1">
    <location>
        <begin position="97"/>
        <end position="115"/>
    </location>
</feature>
<name>A0A0G0FX93_9BACT</name>
<feature type="transmembrane region" description="Helical" evidence="1">
    <location>
        <begin position="190"/>
        <end position="207"/>
    </location>
</feature>
<organism evidence="2 3">
    <name type="scientific">Berkelbacteria bacterium GW2011_GWA1_36_9</name>
    <dbReference type="NCBI Taxonomy" id="1618331"/>
    <lineage>
        <taxon>Bacteria</taxon>
        <taxon>Candidatus Berkelbacteria</taxon>
    </lineage>
</organism>
<feature type="transmembrane region" description="Helical" evidence="1">
    <location>
        <begin position="280"/>
        <end position="298"/>
    </location>
</feature>
<feature type="transmembrane region" description="Helical" evidence="1">
    <location>
        <begin position="160"/>
        <end position="181"/>
    </location>
</feature>
<feature type="transmembrane region" description="Helical" evidence="1">
    <location>
        <begin position="381"/>
        <end position="401"/>
    </location>
</feature>
<dbReference type="AlphaFoldDB" id="A0A0G0FX93"/>
<comment type="caution">
    <text evidence="2">The sequence shown here is derived from an EMBL/GenBank/DDBJ whole genome shotgun (WGS) entry which is preliminary data.</text>
</comment>
<keyword evidence="1" id="KW-1133">Transmembrane helix</keyword>
<feature type="transmembrane region" description="Helical" evidence="1">
    <location>
        <begin position="319"/>
        <end position="342"/>
    </location>
</feature>
<protein>
    <submittedName>
        <fullName evidence="2">Uncharacterized protein</fullName>
    </submittedName>
</protein>
<evidence type="ECO:0000313" key="3">
    <source>
        <dbReference type="Proteomes" id="UP000034508"/>
    </source>
</evidence>
<proteinExistence type="predicted"/>
<evidence type="ECO:0000313" key="2">
    <source>
        <dbReference type="EMBL" id="KKQ18445.1"/>
    </source>
</evidence>
<sequence>MRYFRSSITIWILIIAAIFWTDIYTWLTIETTLPFGPLNPFFHNFGKLYIDYTKLFYGTIYGWQYLANKFFLVVVAFLVLGYWLFRNPKVLKSIRPNLIYLAVISLSLLMARIFTFEGWFFHDDFRMITAIFNRSPIGILYPQYPVGILYLVADWFGGNYYLYNTLGLLGYFVSGTMIFAIGNILQKKKYVSLLAAIFFVTTPTYLQEKLLIENMIGDGLIMLLFLISFYLLLRNFISGSVIFAAAALEFGVARTQFIAAPLILAGLFFLPKILKQKKKIILLLFFPAISLAYLPVLFTHHSITRNEYNINHIINIFKVFGDMLSSITVPFAFNYSIVYGLAILLHKWQYITIALGYLIIFLVLLSSFILYLKKKFLAAKLLFLGFIIITTATFPAVIAGVRVDRAVDKFVDYNLSSLLGSNMGTRTATAYGFFPSIGLVLVAIGLGTLLKPKLFKIILSAIIVINIISSVYLDWNWAEYWGRHNQKMVTQLEKILPKEEKTQYVYVSSKQRFLWQGVKNFQEIFRANQKITTLQSAKDFSKEILKVQPSPNQLYFLVEDWSYNIYDYSGNLRELSQEQLNSRETLINILTALDNNSIQKHYPKQP</sequence>
<dbReference type="EMBL" id="LBSM01000004">
    <property type="protein sequence ID" value="KKQ18445.1"/>
    <property type="molecule type" value="Genomic_DNA"/>
</dbReference>
<gene>
    <name evidence="2" type="ORF">US31_C0004G0007</name>
</gene>
<dbReference type="Proteomes" id="UP000034508">
    <property type="component" value="Unassembled WGS sequence"/>
</dbReference>
<keyword evidence="1" id="KW-0472">Membrane</keyword>
<feature type="transmembrane region" description="Helical" evidence="1">
    <location>
        <begin position="348"/>
        <end position="372"/>
    </location>
</feature>
<keyword evidence="1" id="KW-0812">Transmembrane</keyword>
<feature type="transmembrane region" description="Helical" evidence="1">
    <location>
        <begin position="428"/>
        <end position="450"/>
    </location>
</feature>
<feature type="transmembrane region" description="Helical" evidence="1">
    <location>
        <begin position="7"/>
        <end position="27"/>
    </location>
</feature>
<reference evidence="2 3" key="1">
    <citation type="journal article" date="2015" name="Nature">
        <title>rRNA introns, odd ribosomes, and small enigmatic genomes across a large radiation of phyla.</title>
        <authorList>
            <person name="Brown C.T."/>
            <person name="Hug L.A."/>
            <person name="Thomas B.C."/>
            <person name="Sharon I."/>
            <person name="Castelle C.J."/>
            <person name="Singh A."/>
            <person name="Wilkins M.J."/>
            <person name="Williams K.H."/>
            <person name="Banfield J.F."/>
        </authorList>
    </citation>
    <scope>NUCLEOTIDE SEQUENCE [LARGE SCALE GENOMIC DNA]</scope>
</reference>
<evidence type="ECO:0000256" key="1">
    <source>
        <dbReference type="SAM" id="Phobius"/>
    </source>
</evidence>
<feature type="transmembrane region" description="Helical" evidence="1">
    <location>
        <begin position="219"/>
        <end position="245"/>
    </location>
</feature>
<feature type="transmembrane region" description="Helical" evidence="1">
    <location>
        <begin position="257"/>
        <end position="274"/>
    </location>
</feature>
<feature type="transmembrane region" description="Helical" evidence="1">
    <location>
        <begin position="457"/>
        <end position="478"/>
    </location>
</feature>
<feature type="transmembrane region" description="Helical" evidence="1">
    <location>
        <begin position="65"/>
        <end position="85"/>
    </location>
</feature>